<keyword evidence="2" id="KW-1185">Reference proteome</keyword>
<evidence type="ECO:0000313" key="2">
    <source>
        <dbReference type="Proteomes" id="UP001239169"/>
    </source>
</evidence>
<name>A0ABY8R3L0_PARBF</name>
<organism evidence="1 2">
    <name type="scientific">Paraclostridium bifermentans</name>
    <name type="common">Clostridium bifermentans</name>
    <dbReference type="NCBI Taxonomy" id="1490"/>
    <lineage>
        <taxon>Bacteria</taxon>
        <taxon>Bacillati</taxon>
        <taxon>Bacillota</taxon>
        <taxon>Clostridia</taxon>
        <taxon>Peptostreptococcales</taxon>
        <taxon>Peptostreptococcaceae</taxon>
        <taxon>Paraclostridium</taxon>
    </lineage>
</organism>
<evidence type="ECO:0000313" key="1">
    <source>
        <dbReference type="EMBL" id="WGX75258.1"/>
    </source>
</evidence>
<protein>
    <submittedName>
        <fullName evidence="1">Uncharacterized protein</fullName>
    </submittedName>
</protein>
<accession>A0ABY8R3L0</accession>
<dbReference type="EMBL" id="CP124685">
    <property type="protein sequence ID" value="WGX75258.1"/>
    <property type="molecule type" value="Genomic_DNA"/>
</dbReference>
<sequence length="136" mass="15284">MSIDEYKRLNSCEKFESKIIKNNWSCNGIESNVNFNSVSISVLPIDANWYDMEGFIDKMYGPFNYTIENKNGDIIAKLDFYFTYSCKGSFNGNGKYLADATVSPKLIFASPGCYLDCNVSASAPKTMGLKRIQYLG</sequence>
<proteinExistence type="predicted"/>
<dbReference type="Proteomes" id="UP001239169">
    <property type="component" value="Chromosome"/>
</dbReference>
<reference evidence="1 2" key="1">
    <citation type="submission" date="2023-04" db="EMBL/GenBank/DDBJ databases">
        <title>Bacteria Genome Submission.</title>
        <authorList>
            <person name="Isaac P."/>
        </authorList>
    </citation>
    <scope>NUCLEOTIDE SEQUENCE [LARGE SCALE GENOMIC DNA]</scope>
    <source>
        <strain evidence="1 2">SampleS7P1</strain>
    </source>
</reference>
<gene>
    <name evidence="1" type="ORF">QJS64_14595</name>
</gene>